<reference evidence="3 5" key="2">
    <citation type="submission" date="2019-04" db="EMBL/GenBank/DDBJ databases">
        <title>Genome sequencing of Clostridium botulinum Groups I-IV and Clostridium butyricum.</title>
        <authorList>
            <person name="Brunt J."/>
            <person name="Van Vliet A.H.M."/>
            <person name="Stringer S.C."/>
            <person name="Carter A.T."/>
            <person name="Peck M.W."/>
        </authorList>
    </citation>
    <scope>NUCLEOTIDE SEQUENCE [LARGE SCALE GENOMIC DNA]</scope>
    <source>
        <strain evidence="3 5">BL81</strain>
    </source>
</reference>
<dbReference type="RefSeq" id="WP_003370085.1">
    <property type="nucleotide sequence ID" value="NZ_JACBBA010000001.1"/>
</dbReference>
<accession>A0A6B4JHR6</accession>
<dbReference type="Proteomes" id="UP000472355">
    <property type="component" value="Unassembled WGS sequence"/>
</dbReference>
<evidence type="ECO:0000256" key="1">
    <source>
        <dbReference type="SAM" id="Phobius"/>
    </source>
</evidence>
<evidence type="ECO:0000313" key="5">
    <source>
        <dbReference type="Proteomes" id="UP000486903"/>
    </source>
</evidence>
<keyword evidence="1" id="KW-0812">Transmembrane</keyword>
<gene>
    <name evidence="2" type="ORF">EXM65_19025</name>
    <name evidence="3" type="ORF">FDG31_08315</name>
</gene>
<name>A0A6B4JHR6_CLOBO</name>
<sequence>MLSMFLIGFYLLFLASLGGFVVCAFTGSWMPSYDTKDLCLMYFFLIIAFGIFTYMVFKMMFIAPI</sequence>
<dbReference type="EMBL" id="SGKU01000107">
    <property type="protein sequence ID" value="NFA44584.1"/>
    <property type="molecule type" value="Genomic_DNA"/>
</dbReference>
<keyword evidence="1" id="KW-0472">Membrane</keyword>
<evidence type="ECO:0008006" key="6">
    <source>
        <dbReference type="Google" id="ProtNLM"/>
    </source>
</evidence>
<organism evidence="2 4">
    <name type="scientific">Clostridium botulinum</name>
    <dbReference type="NCBI Taxonomy" id="1491"/>
    <lineage>
        <taxon>Bacteria</taxon>
        <taxon>Bacillati</taxon>
        <taxon>Bacillota</taxon>
        <taxon>Clostridia</taxon>
        <taxon>Eubacteriales</taxon>
        <taxon>Clostridiaceae</taxon>
        <taxon>Clostridium</taxon>
    </lineage>
</organism>
<evidence type="ECO:0000313" key="2">
    <source>
        <dbReference type="EMBL" id="NFA44584.1"/>
    </source>
</evidence>
<feature type="transmembrane region" description="Helical" evidence="1">
    <location>
        <begin position="40"/>
        <end position="57"/>
    </location>
</feature>
<dbReference type="EMBL" id="SXFB01000004">
    <property type="protein sequence ID" value="NFV26183.1"/>
    <property type="molecule type" value="Genomic_DNA"/>
</dbReference>
<protein>
    <recommendedName>
        <fullName evidence="6">NADH dehydrogenase subunit 6</fullName>
    </recommendedName>
</protein>
<evidence type="ECO:0000313" key="3">
    <source>
        <dbReference type="EMBL" id="NFV26183.1"/>
    </source>
</evidence>
<keyword evidence="1" id="KW-1133">Transmembrane helix</keyword>
<dbReference type="AlphaFoldDB" id="A0A6B4JHR6"/>
<dbReference type="Proteomes" id="UP000486903">
    <property type="component" value="Unassembled WGS sequence"/>
</dbReference>
<comment type="caution">
    <text evidence="2">The sequence shown here is derived from an EMBL/GenBank/DDBJ whole genome shotgun (WGS) entry which is preliminary data.</text>
</comment>
<proteinExistence type="predicted"/>
<evidence type="ECO:0000313" key="4">
    <source>
        <dbReference type="Proteomes" id="UP000472355"/>
    </source>
</evidence>
<reference evidence="2 4" key="1">
    <citation type="submission" date="2019-02" db="EMBL/GenBank/DDBJ databases">
        <title>Genome sequencing of Clostridium botulinum clinical isolates.</title>
        <authorList>
            <person name="Brunt J."/>
            <person name="Van Vliet A.H.M."/>
            <person name="Stringer S.C."/>
            <person name="Grant K.A."/>
            <person name="Carter A.C."/>
            <person name="Peck M.W."/>
        </authorList>
    </citation>
    <scope>NUCLEOTIDE SEQUENCE [LARGE SCALE GENOMIC DNA]</scope>
    <source>
        <strain evidence="2 4">H113700579</strain>
    </source>
</reference>